<sequence length="186" mass="21702">MIPEIEIHQISEKLTSIHIPAIGKGDPRDIDVWGRWLPEYETIKLQGYERFQSIKDISVTMNPRNIQQSAKGDPLYFMAQLDDGTIPDRVMWMFLIKMAVKDRAGRPPLNMSRMKPSTRYSEDIEDQQIIAESGFYGIPVMWHPDTGYNMTYFGEAIHHSVWRNYRDYHNLINSNRAISIVAWKVT</sequence>
<evidence type="ECO:0000313" key="1">
    <source>
        <dbReference type="EMBL" id="GAG62385.1"/>
    </source>
</evidence>
<reference evidence="1" key="1">
    <citation type="journal article" date="2014" name="Front. Microbiol.">
        <title>High frequency of phylogenetically diverse reductive dehalogenase-homologous genes in deep subseafloor sedimentary metagenomes.</title>
        <authorList>
            <person name="Kawai M."/>
            <person name="Futagami T."/>
            <person name="Toyoda A."/>
            <person name="Takaki Y."/>
            <person name="Nishi S."/>
            <person name="Hori S."/>
            <person name="Arai W."/>
            <person name="Tsubouchi T."/>
            <person name="Morono Y."/>
            <person name="Uchiyama I."/>
            <person name="Ito T."/>
            <person name="Fujiyama A."/>
            <person name="Inagaki F."/>
            <person name="Takami H."/>
        </authorList>
    </citation>
    <scope>NUCLEOTIDE SEQUENCE</scope>
    <source>
        <strain evidence="1">Expedition CK06-06</strain>
    </source>
</reference>
<organism evidence="1">
    <name type="scientific">marine sediment metagenome</name>
    <dbReference type="NCBI Taxonomy" id="412755"/>
    <lineage>
        <taxon>unclassified sequences</taxon>
        <taxon>metagenomes</taxon>
        <taxon>ecological metagenomes</taxon>
    </lineage>
</organism>
<proteinExistence type="predicted"/>
<comment type="caution">
    <text evidence="1">The sequence shown here is derived from an EMBL/GenBank/DDBJ whole genome shotgun (WGS) entry which is preliminary data.</text>
</comment>
<dbReference type="EMBL" id="BART01007725">
    <property type="protein sequence ID" value="GAG62385.1"/>
    <property type="molecule type" value="Genomic_DNA"/>
</dbReference>
<dbReference type="AlphaFoldDB" id="X0Z0B3"/>
<name>X0Z0B3_9ZZZZ</name>
<accession>X0Z0B3</accession>
<protein>
    <submittedName>
        <fullName evidence="1">Uncharacterized protein</fullName>
    </submittedName>
</protein>
<gene>
    <name evidence="1" type="ORF">S01H4_17516</name>
</gene>